<dbReference type="HOGENOM" id="CLU_000960_2_6_11"/>
<feature type="transmembrane region" description="Helical" evidence="5">
    <location>
        <begin position="248"/>
        <end position="267"/>
    </location>
</feature>
<proteinExistence type="predicted"/>
<comment type="subcellular location">
    <subcellularLocation>
        <location evidence="1">Cell membrane</location>
        <topology evidence="1">Multi-pass membrane protein</topology>
    </subcellularLocation>
</comment>
<dbReference type="InterPro" id="IPR036259">
    <property type="entry name" value="MFS_trans_sf"/>
</dbReference>
<dbReference type="AlphaFoldDB" id="F7ZZN5"/>
<dbReference type="EMBL" id="CP002665">
    <property type="protein sequence ID" value="AEI12528.1"/>
    <property type="molecule type" value="Genomic_DNA"/>
</dbReference>
<feature type="transmembrane region" description="Helical" evidence="5">
    <location>
        <begin position="279"/>
        <end position="302"/>
    </location>
</feature>
<evidence type="ECO:0000256" key="4">
    <source>
        <dbReference type="ARBA" id="ARBA00023136"/>
    </source>
</evidence>
<feature type="transmembrane region" description="Helical" evidence="5">
    <location>
        <begin position="90"/>
        <end position="108"/>
    </location>
</feature>
<evidence type="ECO:0000256" key="3">
    <source>
        <dbReference type="ARBA" id="ARBA00022989"/>
    </source>
</evidence>
<dbReference type="PROSITE" id="PS50850">
    <property type="entry name" value="MFS"/>
    <property type="match status" value="1"/>
</dbReference>
<evidence type="ECO:0000256" key="5">
    <source>
        <dbReference type="SAM" id="Phobius"/>
    </source>
</evidence>
<feature type="transmembrane region" description="Helical" evidence="5">
    <location>
        <begin position="225"/>
        <end position="242"/>
    </location>
</feature>
<gene>
    <name evidence="7" type="ordered locus">Celgi_2027</name>
</gene>
<protein>
    <submittedName>
        <fullName evidence="7">Major facilitator superfamily MFS_1</fullName>
    </submittedName>
</protein>
<evidence type="ECO:0000313" key="7">
    <source>
        <dbReference type="EMBL" id="AEI12528.1"/>
    </source>
</evidence>
<keyword evidence="3 5" id="KW-1133">Transmembrane helix</keyword>
<dbReference type="InterPro" id="IPR020846">
    <property type="entry name" value="MFS_dom"/>
</dbReference>
<dbReference type="STRING" id="593907.Celgi_2027"/>
<name>F7ZZN5_CELGA</name>
<evidence type="ECO:0000313" key="8">
    <source>
        <dbReference type="Proteomes" id="UP000000485"/>
    </source>
</evidence>
<feature type="transmembrane region" description="Helical" evidence="5">
    <location>
        <begin position="410"/>
        <end position="434"/>
    </location>
</feature>
<feature type="transmembrane region" description="Helical" evidence="5">
    <location>
        <begin position="58"/>
        <end position="81"/>
    </location>
</feature>
<accession>F7ZZN5</accession>
<evidence type="ECO:0000259" key="6">
    <source>
        <dbReference type="PROSITE" id="PS50850"/>
    </source>
</evidence>
<sequence>MPPAVAAVLTGEEAAAAWRRLRATTWALCALVFLAAFESLAVTTVMPTVSEALDGASLYALAFAAPLATGVVGMVVAGAWADRAGPARPLAAAAGLFVAGLVVAGTAVSMEQLAAGRLLQGLGGGSLTVVAYVVVARLYPGSLHPRVFAGFSAAWVVPSLVGPPVAGFVAEHLHWRWVFLAVAVLVPAVAAVALHRVRTLGAPDAPAQEEDAVRRVEPPATGRRIAWASLAAVAVLALGLGAEVEGRAAFVVAALGVTCALVALRPLVPHGTLHAARGLPAVVATRALLAGGFFAAEVYLPYLLTRRYGIAASLAGVTLTAAAIAWAGASWLQGRLGDRLPHTRAIRIGTATVALAIAATAAGAATHAPVVVLVVAWATAGFGMGLTYARQTVLVLRYSAAGAEGANSSALSVADSLGAALALSVTGVLFGAAADRGGDVPYAVCLTLTAVLALAAALVAPRVAPRAGYGPGAVADPSTSASTART</sequence>
<feature type="transmembrane region" description="Helical" evidence="5">
    <location>
        <begin position="344"/>
        <end position="364"/>
    </location>
</feature>
<dbReference type="SUPFAM" id="SSF103473">
    <property type="entry name" value="MFS general substrate transporter"/>
    <property type="match status" value="1"/>
</dbReference>
<dbReference type="PANTHER" id="PTHR23501">
    <property type="entry name" value="MAJOR FACILITATOR SUPERFAMILY"/>
    <property type="match status" value="1"/>
</dbReference>
<dbReference type="InterPro" id="IPR011701">
    <property type="entry name" value="MFS"/>
</dbReference>
<dbReference type="GO" id="GO:0022857">
    <property type="term" value="F:transmembrane transporter activity"/>
    <property type="evidence" value="ECO:0007669"/>
    <property type="project" value="InterPro"/>
</dbReference>
<dbReference type="PRINTS" id="PR01036">
    <property type="entry name" value="TCRTETB"/>
</dbReference>
<keyword evidence="4 5" id="KW-0472">Membrane</keyword>
<reference evidence="8" key="1">
    <citation type="submission" date="2011-04" db="EMBL/GenBank/DDBJ databases">
        <title>Complete sequence of Cellvibrio gilvus ATCC 13127.</title>
        <authorList>
            <person name="Lucas S."/>
            <person name="Han J."/>
            <person name="Lapidus A."/>
            <person name="Cheng J.-F."/>
            <person name="Goodwin L."/>
            <person name="Pitluck S."/>
            <person name="Peters L."/>
            <person name="Munk A."/>
            <person name="Detter J.C."/>
            <person name="Han C."/>
            <person name="Tapia R."/>
            <person name="Land M."/>
            <person name="Hauser L."/>
            <person name="Kyrpides N."/>
            <person name="Ivanova N."/>
            <person name="Ovchinnikova G."/>
            <person name="Pagani I."/>
            <person name="Mead D."/>
            <person name="Brumm P."/>
            <person name="Woyke T."/>
        </authorList>
    </citation>
    <scope>NUCLEOTIDE SEQUENCE [LARGE SCALE GENOMIC DNA]</scope>
    <source>
        <strain evidence="8">ATCC 13127 / NRRL B-14078</strain>
    </source>
</reference>
<keyword evidence="8" id="KW-1185">Reference proteome</keyword>
<feature type="transmembrane region" description="Helical" evidence="5">
    <location>
        <begin position="308"/>
        <end position="332"/>
    </location>
</feature>
<dbReference type="Proteomes" id="UP000000485">
    <property type="component" value="Chromosome"/>
</dbReference>
<feature type="transmembrane region" description="Helical" evidence="5">
    <location>
        <begin position="440"/>
        <end position="460"/>
    </location>
</feature>
<feature type="transmembrane region" description="Helical" evidence="5">
    <location>
        <begin position="175"/>
        <end position="194"/>
    </location>
</feature>
<dbReference type="Gene3D" id="1.20.1720.10">
    <property type="entry name" value="Multidrug resistance protein D"/>
    <property type="match status" value="1"/>
</dbReference>
<evidence type="ECO:0000256" key="2">
    <source>
        <dbReference type="ARBA" id="ARBA00022692"/>
    </source>
</evidence>
<organism evidence="7 8">
    <name type="scientific">Cellulomonas gilvus (strain ATCC 13127 / NRRL B-14078)</name>
    <name type="common">Cellvibrio gilvus</name>
    <dbReference type="NCBI Taxonomy" id="593907"/>
    <lineage>
        <taxon>Bacteria</taxon>
        <taxon>Bacillati</taxon>
        <taxon>Actinomycetota</taxon>
        <taxon>Actinomycetes</taxon>
        <taxon>Micrococcales</taxon>
        <taxon>Cellulomonadaceae</taxon>
        <taxon>Cellulomonas</taxon>
    </lineage>
</organism>
<dbReference type="eggNOG" id="COG0477">
    <property type="taxonomic scope" value="Bacteria"/>
</dbReference>
<dbReference type="KEGG" id="cga:Celgi_2027"/>
<feature type="transmembrane region" description="Helical" evidence="5">
    <location>
        <begin position="147"/>
        <end position="169"/>
    </location>
</feature>
<feature type="transmembrane region" description="Helical" evidence="5">
    <location>
        <begin position="114"/>
        <end position="135"/>
    </location>
</feature>
<feature type="transmembrane region" description="Helical" evidence="5">
    <location>
        <begin position="370"/>
        <end position="389"/>
    </location>
</feature>
<keyword evidence="2 5" id="KW-0812">Transmembrane</keyword>
<dbReference type="Gene3D" id="1.20.1250.20">
    <property type="entry name" value="MFS general substrate transporter like domains"/>
    <property type="match status" value="1"/>
</dbReference>
<evidence type="ECO:0000256" key="1">
    <source>
        <dbReference type="ARBA" id="ARBA00004651"/>
    </source>
</evidence>
<dbReference type="RefSeq" id="WP_013884046.1">
    <property type="nucleotide sequence ID" value="NC_015671.1"/>
</dbReference>
<dbReference type="Pfam" id="PF07690">
    <property type="entry name" value="MFS_1"/>
    <property type="match status" value="1"/>
</dbReference>
<feature type="transmembrane region" description="Helical" evidence="5">
    <location>
        <begin position="26"/>
        <end position="46"/>
    </location>
</feature>
<dbReference type="PANTHER" id="PTHR23501:SF154">
    <property type="entry name" value="MULTIDRUG-EFFLUX TRANSPORTER RV1634-RELATED"/>
    <property type="match status" value="1"/>
</dbReference>
<feature type="domain" description="Major facilitator superfamily (MFS) profile" evidence="6">
    <location>
        <begin position="24"/>
        <end position="468"/>
    </location>
</feature>
<dbReference type="GO" id="GO:0005886">
    <property type="term" value="C:plasma membrane"/>
    <property type="evidence" value="ECO:0007669"/>
    <property type="project" value="UniProtKB-SubCell"/>
</dbReference>